<comment type="caution">
    <text evidence="1">The sequence shown here is derived from an EMBL/GenBank/DDBJ whole genome shotgun (WGS) entry which is preliminary data.</text>
</comment>
<dbReference type="Gene3D" id="2.40.10.10">
    <property type="entry name" value="Trypsin-like serine proteases"/>
    <property type="match status" value="1"/>
</dbReference>
<name>A0ABS5NJT5_TSUPA</name>
<keyword evidence="2" id="KW-1185">Reference proteome</keyword>
<feature type="non-terminal residue" evidence="1">
    <location>
        <position position="189"/>
    </location>
</feature>
<proteinExistence type="predicted"/>
<dbReference type="InterPro" id="IPR043504">
    <property type="entry name" value="Peptidase_S1_PA_chymotrypsin"/>
</dbReference>
<protein>
    <submittedName>
        <fullName evidence="1">Uncharacterized protein</fullName>
    </submittedName>
</protein>
<dbReference type="EMBL" id="JAGXOE010000264">
    <property type="protein sequence ID" value="MBS4104564.1"/>
    <property type="molecule type" value="Genomic_DNA"/>
</dbReference>
<gene>
    <name evidence="1" type="ORF">KFZ73_25460</name>
</gene>
<accession>A0ABS5NJT5</accession>
<dbReference type="Proteomes" id="UP000676853">
    <property type="component" value="Unassembled WGS sequence"/>
</dbReference>
<sequence>MWRDALAADWAVVDLSPRVSTRVARGPVRQTVVGVARVGDRVCQQGITSGWRCGSVLAVKGALFATDIKSRPGDSGGPVMRLADGAALGIASRGTGDDVPAGEHVTIYTGLQDVLARGGGLRLATTDRAGVSAGRMVSADEEAVVLPEAMSAPALLRAASVEAATVRPPTLRIQRPATSRVGTDPAATP</sequence>
<reference evidence="1 2" key="1">
    <citation type="submission" date="2021-04" db="EMBL/GenBank/DDBJ databases">
        <title>Whole genome sequence analysis of a thiophenic sulfur metabolizing bacteria.</title>
        <authorList>
            <person name="Akhtar N."/>
            <person name="Akram J."/>
            <person name="Aslam A."/>
        </authorList>
    </citation>
    <scope>NUCLEOTIDE SEQUENCE [LARGE SCALE GENOMIC DNA]</scope>
    <source>
        <strain evidence="1 2">3OW</strain>
    </source>
</reference>
<dbReference type="InterPro" id="IPR009003">
    <property type="entry name" value="Peptidase_S1_PA"/>
</dbReference>
<organism evidence="1 2">
    <name type="scientific">Tsukamurella paurometabola</name>
    <name type="common">Corynebacterium paurometabolum</name>
    <dbReference type="NCBI Taxonomy" id="2061"/>
    <lineage>
        <taxon>Bacteria</taxon>
        <taxon>Bacillati</taxon>
        <taxon>Actinomycetota</taxon>
        <taxon>Actinomycetes</taxon>
        <taxon>Mycobacteriales</taxon>
        <taxon>Tsukamurellaceae</taxon>
        <taxon>Tsukamurella</taxon>
    </lineage>
</organism>
<dbReference type="SUPFAM" id="SSF50494">
    <property type="entry name" value="Trypsin-like serine proteases"/>
    <property type="match status" value="1"/>
</dbReference>
<evidence type="ECO:0000313" key="1">
    <source>
        <dbReference type="EMBL" id="MBS4104564.1"/>
    </source>
</evidence>
<evidence type="ECO:0000313" key="2">
    <source>
        <dbReference type="Proteomes" id="UP000676853"/>
    </source>
</evidence>